<dbReference type="EMBL" id="BBNY01000074">
    <property type="protein sequence ID" value="GAL90481.1"/>
    <property type="molecule type" value="Genomic_DNA"/>
</dbReference>
<dbReference type="STRING" id="504487.JCM19538_246"/>
<dbReference type="OrthoDB" id="9773828at2"/>
<evidence type="ECO:0000313" key="6">
    <source>
        <dbReference type="Proteomes" id="UP000030184"/>
    </source>
</evidence>
<proteinExistence type="predicted"/>
<dbReference type="Pfam" id="PF00248">
    <property type="entry name" value="Aldo_ket_red"/>
    <property type="match status" value="1"/>
</dbReference>
<evidence type="ECO:0000313" key="3">
    <source>
        <dbReference type="EMBL" id="GAL70407.1"/>
    </source>
</evidence>
<dbReference type="PANTHER" id="PTHR43312:SF1">
    <property type="entry name" value="NADP-DEPENDENT OXIDOREDUCTASE DOMAIN-CONTAINING PROTEIN"/>
    <property type="match status" value="1"/>
</dbReference>
<dbReference type="eggNOG" id="COG0667">
    <property type="taxonomic scope" value="Bacteria"/>
</dbReference>
<dbReference type="AlphaFoldDB" id="A0A090WSM2"/>
<name>A0A090WSM2_9FLAO</name>
<evidence type="ECO:0000259" key="1">
    <source>
        <dbReference type="Pfam" id="PF00248"/>
    </source>
</evidence>
<accession>A0A090WSM2</accession>
<feature type="domain" description="NADP-dependent oxidoreductase" evidence="1">
    <location>
        <begin position="7"/>
        <end position="303"/>
    </location>
</feature>
<dbReference type="EMBL" id="BBNS01000005">
    <property type="protein sequence ID" value="GAL70407.1"/>
    <property type="molecule type" value="Genomic_DNA"/>
</dbReference>
<evidence type="ECO:0000313" key="4">
    <source>
        <dbReference type="EMBL" id="GAL90481.1"/>
    </source>
</evidence>
<dbReference type="PANTHER" id="PTHR43312">
    <property type="entry name" value="D-THREO-ALDOSE 1-DEHYDROGENASE"/>
    <property type="match status" value="1"/>
</dbReference>
<keyword evidence="3" id="KW-0560">Oxidoreductase</keyword>
<dbReference type="Proteomes" id="UP000029646">
    <property type="component" value="Unassembled WGS sequence"/>
</dbReference>
<dbReference type="Proteomes" id="UP000029641">
    <property type="component" value="Unassembled WGS sequence"/>
</dbReference>
<dbReference type="InterPro" id="IPR023210">
    <property type="entry name" value="NADP_OxRdtase_dom"/>
</dbReference>
<dbReference type="InterPro" id="IPR053135">
    <property type="entry name" value="AKR2_Oxidoreductase"/>
</dbReference>
<sequence>MNDNTTKIGLGLAALGRPEYINIREVKSIDKSKAAFKQNTLTVLDEAYALGVRYFDTAPSYGKGEAFLQEWKDFRNHEDAVLGTKWGYTYVANWELGYNGKHEIKEHSLAKLLEQWEVSKKLLPNLKYYQVHSATFESGILENNAVLRKLHSIKKETGLKIGITTSGMQQKDTIVAASKIKIETELLFDSFQVTYNILEQDTFEVLQSLLATGKTVIIKEALANGRVFQNEKFQHYSRLYDVLNTLSKKYNVGVDAVALRYVIDSLQPTYVLSGASNTKQLKENLKANTFTLSGKELSVLNALNVSPDSYWRERSALSWN</sequence>
<comment type="caution">
    <text evidence="3">The sequence shown here is derived from an EMBL/GenBank/DDBJ whole genome shotgun (WGS) entry which is preliminary data.</text>
</comment>
<dbReference type="Gene3D" id="3.20.20.100">
    <property type="entry name" value="NADP-dependent oxidoreductase domain"/>
    <property type="match status" value="1"/>
</dbReference>
<dbReference type="InterPro" id="IPR036812">
    <property type="entry name" value="NAD(P)_OxRdtase_dom_sf"/>
</dbReference>
<gene>
    <name evidence="2" type="ORF">JCM19301_1349</name>
    <name evidence="3" type="ORF">JCM19302_3529</name>
    <name evidence="4" type="ORF">JCM19538_246</name>
</gene>
<organism evidence="3 5">
    <name type="scientific">Jejuia pallidilutea</name>
    <dbReference type="NCBI Taxonomy" id="504487"/>
    <lineage>
        <taxon>Bacteria</taxon>
        <taxon>Pseudomonadati</taxon>
        <taxon>Bacteroidota</taxon>
        <taxon>Flavobacteriia</taxon>
        <taxon>Flavobacteriales</taxon>
        <taxon>Flavobacteriaceae</taxon>
        <taxon>Jejuia</taxon>
    </lineage>
</organism>
<protein>
    <submittedName>
        <fullName evidence="3">L-fuco-beta-pyranose dehydrogenase</fullName>
        <ecNumber evidence="3">1.1.1.122</ecNumber>
    </submittedName>
</protein>
<dbReference type="GO" id="GO:0047834">
    <property type="term" value="F:D-threo-aldose 1-dehydrogenase activity"/>
    <property type="evidence" value="ECO:0007669"/>
    <property type="project" value="UniProtKB-EC"/>
</dbReference>
<dbReference type="Proteomes" id="UP000030184">
    <property type="component" value="Unassembled WGS sequence"/>
</dbReference>
<evidence type="ECO:0000313" key="5">
    <source>
        <dbReference type="Proteomes" id="UP000029646"/>
    </source>
</evidence>
<evidence type="ECO:0000313" key="2">
    <source>
        <dbReference type="EMBL" id="GAL66805.1"/>
    </source>
</evidence>
<dbReference type="SUPFAM" id="SSF51430">
    <property type="entry name" value="NAD(P)-linked oxidoreductase"/>
    <property type="match status" value="1"/>
</dbReference>
<keyword evidence="6" id="KW-1185">Reference proteome</keyword>
<dbReference type="EMBL" id="BBNR01000006">
    <property type="protein sequence ID" value="GAL66805.1"/>
    <property type="molecule type" value="Genomic_DNA"/>
</dbReference>
<reference evidence="6" key="1">
    <citation type="journal article" date="2014" name="Genome Announc.">
        <title>Draft Genome Sequence of Marine Flavobacterium Jejuia pallidilutea Strain 11shimoA1 and Pigmentation Mutants.</title>
        <authorList>
            <person name="Takatani N."/>
            <person name="Nakanishi M."/>
            <person name="Meirelles P."/>
            <person name="Mino S."/>
            <person name="Suda W."/>
            <person name="Oshima K."/>
            <person name="Hattori M."/>
            <person name="Ohkuma M."/>
            <person name="Hosokawa M."/>
            <person name="Miyashita K."/>
            <person name="Thompson F.L."/>
            <person name="Niwa A."/>
            <person name="Sawabe T."/>
            <person name="Sawabe T."/>
        </authorList>
    </citation>
    <scope>NUCLEOTIDE SEQUENCE [LARGE SCALE GENOMIC DNA]</scope>
    <source>
        <strain evidence="6">JCM 19538</strain>
    </source>
</reference>
<dbReference type="EC" id="1.1.1.122" evidence="3"/>
<dbReference type="RefSeq" id="WP_042242948.1">
    <property type="nucleotide sequence ID" value="NZ_BBNR01000006.1"/>
</dbReference>